<keyword evidence="12" id="KW-1185">Reference proteome</keyword>
<protein>
    <recommendedName>
        <fullName evidence="10">SEFIR domain-containing protein</fullName>
    </recommendedName>
</protein>
<dbReference type="Proteomes" id="UP000005408">
    <property type="component" value="Unassembled WGS sequence"/>
</dbReference>
<dbReference type="InterPro" id="IPR013568">
    <property type="entry name" value="SEFIR_dom"/>
</dbReference>
<feature type="domain" description="SEFIR" evidence="10">
    <location>
        <begin position="100"/>
        <end position="251"/>
    </location>
</feature>
<evidence type="ECO:0000256" key="8">
    <source>
        <dbReference type="SAM" id="MobiDB-lite"/>
    </source>
</evidence>
<name>A0A8W8LM92_MAGGI</name>
<dbReference type="GO" id="GO:0030368">
    <property type="term" value="F:interleukin-17 receptor activity"/>
    <property type="evidence" value="ECO:0007669"/>
    <property type="project" value="InterPro"/>
</dbReference>
<evidence type="ECO:0000256" key="1">
    <source>
        <dbReference type="ARBA" id="ARBA00004479"/>
    </source>
</evidence>
<dbReference type="PROSITE" id="PS51534">
    <property type="entry name" value="SEFIR"/>
    <property type="match status" value="1"/>
</dbReference>
<evidence type="ECO:0000259" key="10">
    <source>
        <dbReference type="PROSITE" id="PS51534"/>
    </source>
</evidence>
<evidence type="ECO:0000256" key="7">
    <source>
        <dbReference type="ARBA" id="ARBA00023180"/>
    </source>
</evidence>
<feature type="transmembrane region" description="Helical" evidence="9">
    <location>
        <begin position="44"/>
        <end position="66"/>
    </location>
</feature>
<evidence type="ECO:0000256" key="9">
    <source>
        <dbReference type="SAM" id="Phobius"/>
    </source>
</evidence>
<feature type="region of interest" description="Disordered" evidence="8">
    <location>
        <begin position="1"/>
        <end position="31"/>
    </location>
</feature>
<dbReference type="OMA" id="WVEDSME"/>
<dbReference type="Gene3D" id="3.40.50.11530">
    <property type="match status" value="1"/>
</dbReference>
<keyword evidence="7" id="KW-0325">Glycoprotein</keyword>
<keyword evidence="2 9" id="KW-0812">Transmembrane</keyword>
<keyword evidence="6" id="KW-0675">Receptor</keyword>
<sequence>MADSGATMTTPSTGNGVEEIKPNPGSGVIVDQPDNTEYEQSLQIVLGTVCGVVGLLGLIIVISLLYKLYKRRNLRHHRAPDHPEEELSSSISIDLDQKQIPTILLLYAFDCPAHEKVVSALAGFLIDTCNCNVHLDIFEDQIIHERGLDDWLIDRLQEADFIIVLCSVGARLRCTKKRVRFKSDPYRTVPDYFAVAVDYVAEKMRVERLKGLPMSRFIVAYMDYSYSSDIPHQIEMGTKFHLMKDITKLFCHVHGINSSDSSVKFGNLPPSAIDQYYENSENGLELQVAIESAKEFFKCNPNWVEDSMEALPPPCSKSKSRPSRKRSLEPLLGESPCDPRMVEAKVEVHQQNISPKPSEQNQRLSPQKSPSRQNDSFKVKNRYSADIETIPCILCGQVDHCSENYTCKGREFRKSSHDDDEDSDFSSIRVKSRSMPTMCSLSLNSSQTVYHQVEVHKEWKMSESQLSDETESQEYESSRDLDDLERDLQSIIAPQSTQAKTRSLPNPVLYGQMNVLPKVSKFPVTHQSSSSSSMGSIQDMIL</sequence>
<organism evidence="11 12">
    <name type="scientific">Magallana gigas</name>
    <name type="common">Pacific oyster</name>
    <name type="synonym">Crassostrea gigas</name>
    <dbReference type="NCBI Taxonomy" id="29159"/>
    <lineage>
        <taxon>Eukaryota</taxon>
        <taxon>Metazoa</taxon>
        <taxon>Spiralia</taxon>
        <taxon>Lophotrochozoa</taxon>
        <taxon>Mollusca</taxon>
        <taxon>Bivalvia</taxon>
        <taxon>Autobranchia</taxon>
        <taxon>Pteriomorphia</taxon>
        <taxon>Ostreida</taxon>
        <taxon>Ostreoidea</taxon>
        <taxon>Ostreidae</taxon>
        <taxon>Magallana</taxon>
    </lineage>
</organism>
<keyword evidence="5 9" id="KW-0472">Membrane</keyword>
<evidence type="ECO:0000256" key="6">
    <source>
        <dbReference type="ARBA" id="ARBA00023170"/>
    </source>
</evidence>
<dbReference type="PANTHER" id="PTHR15583">
    <property type="entry name" value="INTERLEUKIN-17 RECEPTOR"/>
    <property type="match status" value="1"/>
</dbReference>
<feature type="region of interest" description="Disordered" evidence="8">
    <location>
        <begin position="461"/>
        <end position="481"/>
    </location>
</feature>
<dbReference type="GO" id="GO:0016020">
    <property type="term" value="C:membrane"/>
    <property type="evidence" value="ECO:0007669"/>
    <property type="project" value="UniProtKB-SubCell"/>
</dbReference>
<evidence type="ECO:0000313" key="11">
    <source>
        <dbReference type="EnsemblMetazoa" id="G29034.1:cds"/>
    </source>
</evidence>
<feature type="compositionally biased region" description="Polar residues" evidence="8">
    <location>
        <begin position="1"/>
        <end position="15"/>
    </location>
</feature>
<reference evidence="11" key="1">
    <citation type="submission" date="2022-08" db="UniProtKB">
        <authorList>
            <consortium name="EnsemblMetazoa"/>
        </authorList>
    </citation>
    <scope>IDENTIFICATION</scope>
    <source>
        <strain evidence="11">05x7-T-G4-1.051#20</strain>
    </source>
</reference>
<evidence type="ECO:0000256" key="3">
    <source>
        <dbReference type="ARBA" id="ARBA00022729"/>
    </source>
</evidence>
<dbReference type="InterPro" id="IPR039465">
    <property type="entry name" value="IL-17_rcpt-like"/>
</dbReference>
<evidence type="ECO:0000313" key="12">
    <source>
        <dbReference type="Proteomes" id="UP000005408"/>
    </source>
</evidence>
<dbReference type="Pfam" id="PF08357">
    <property type="entry name" value="SEFIR"/>
    <property type="match status" value="1"/>
</dbReference>
<evidence type="ECO:0000256" key="4">
    <source>
        <dbReference type="ARBA" id="ARBA00022989"/>
    </source>
</evidence>
<proteinExistence type="predicted"/>
<keyword evidence="4 9" id="KW-1133">Transmembrane helix</keyword>
<accession>A0A8W8LM92</accession>
<dbReference type="PANTHER" id="PTHR15583:SF7">
    <property type="entry name" value="INTERLEUKIN CYTOKINE RECEPTOR-RELATED PROTEIN 2"/>
    <property type="match status" value="1"/>
</dbReference>
<dbReference type="OrthoDB" id="9325096at2759"/>
<feature type="compositionally biased region" description="Polar residues" evidence="8">
    <location>
        <begin position="349"/>
        <end position="376"/>
    </location>
</feature>
<evidence type="ECO:0000256" key="5">
    <source>
        <dbReference type="ARBA" id="ARBA00023136"/>
    </source>
</evidence>
<comment type="subcellular location">
    <subcellularLocation>
        <location evidence="1">Membrane</location>
        <topology evidence="1">Single-pass type I membrane protein</topology>
    </subcellularLocation>
</comment>
<dbReference type="EnsemblMetazoa" id="G29034.1">
    <property type="protein sequence ID" value="G29034.1:cds"/>
    <property type="gene ID" value="G29034"/>
</dbReference>
<keyword evidence="3" id="KW-0732">Signal</keyword>
<dbReference type="AlphaFoldDB" id="A0A8W8LM92"/>
<evidence type="ECO:0000256" key="2">
    <source>
        <dbReference type="ARBA" id="ARBA00022692"/>
    </source>
</evidence>
<feature type="region of interest" description="Disordered" evidence="8">
    <location>
        <begin position="310"/>
        <end position="377"/>
    </location>
</feature>